<dbReference type="EMBL" id="JABANP010000048">
    <property type="protein sequence ID" value="KAF4693283.1"/>
    <property type="molecule type" value="Genomic_DNA"/>
</dbReference>
<dbReference type="Proteomes" id="UP000541610">
    <property type="component" value="Unassembled WGS sequence"/>
</dbReference>
<feature type="compositionally biased region" description="Basic and acidic residues" evidence="1">
    <location>
        <begin position="354"/>
        <end position="363"/>
    </location>
</feature>
<gene>
    <name evidence="2" type="ORF">FOZ60_011507</name>
</gene>
<reference evidence="2 3" key="1">
    <citation type="submission" date="2020-04" db="EMBL/GenBank/DDBJ databases">
        <title>Perkinsus olseni comparative genomics.</title>
        <authorList>
            <person name="Bogema D.R."/>
        </authorList>
    </citation>
    <scope>NUCLEOTIDE SEQUENCE [LARGE SCALE GENOMIC DNA]</scope>
    <source>
        <strain evidence="2">00978-12</strain>
    </source>
</reference>
<dbReference type="PANTHER" id="PTHR33050:SF7">
    <property type="entry name" value="RIBONUCLEASE H"/>
    <property type="match status" value="1"/>
</dbReference>
<organism evidence="2 3">
    <name type="scientific">Perkinsus olseni</name>
    <name type="common">Perkinsus atlanticus</name>
    <dbReference type="NCBI Taxonomy" id="32597"/>
    <lineage>
        <taxon>Eukaryota</taxon>
        <taxon>Sar</taxon>
        <taxon>Alveolata</taxon>
        <taxon>Perkinsozoa</taxon>
        <taxon>Perkinsea</taxon>
        <taxon>Perkinsida</taxon>
        <taxon>Perkinsidae</taxon>
        <taxon>Perkinsus</taxon>
    </lineage>
</organism>
<accession>A0A7J6PAS8</accession>
<evidence type="ECO:0000313" key="2">
    <source>
        <dbReference type="EMBL" id="KAF4693283.1"/>
    </source>
</evidence>
<sequence>MADGIERFFVGETAIALVESCQATGVCDTASLAALHTEEAKNVLKTIAEKAVGLPSWPLLKCGEDVSAETKKEVNLMKAKRLLVTASKQVEEGMDCSLQKFMETAYERLGGELPERMGVEDYKGATLDDPDWRETTEGKMVATKKGDLLPSWFMPHKRSKENKKKAKQEYRRRKAARNALNCSSSPTANPVVDGPGAWDEYWRMAETGWREELSNLSQSYKDGSGTDEATLPLPRDIDLVAWRNQPIVKTLLGLPEVRELAKLLDDLEGVPSSQEQESLARVGLRATEASTIALESLFGVTRDPEDVSPLHSRLWAAIVSHTGAGDLNFIATASRDGCPIGISVDLPPSNGLHPPKDAPRGAKSDSIGGSVGHGNYPSSIPSAECILQKLVDEEVRKGWMKEIEQFEPGCRRAKMALVPKKSYDEARDDYASLNARDLKKFFRIIEDYRRNHTNDEVAMCETNAVPGYNSLATLLSGIANLSEKSGKRYVIFESDVETAYRIVPIIKEEQKHLGIQIGERQFINTRLPMGLESSAYIWCREYSSLHRAARILMQAAGCAGLCLLDDNFWAVLEEIKGEGAAILLLVPGACGIPFGWHKLRLSGDINTFGGFEVARRERDAFEVRIPESKKQKIREQIEQILSQKRVEYPSLEKLIGRVGFCVQICPVYRSGLAPLHQIKSVMNRKSLWAIKLSKNIQSCLERWLEVIDSKFERTISAVDRGRREPACCLVLADASTSAIGTLILGKNGDGAYCRIPASELQRLNDLPRPCWGSRLCEHGCDGVVCYISRCGLGKTTRVQE</sequence>
<name>A0A7J6PAS8_PEROL</name>
<evidence type="ECO:0000256" key="1">
    <source>
        <dbReference type="SAM" id="MobiDB-lite"/>
    </source>
</evidence>
<dbReference type="OrthoDB" id="2688370at2759"/>
<feature type="region of interest" description="Disordered" evidence="1">
    <location>
        <begin position="347"/>
        <end position="371"/>
    </location>
</feature>
<dbReference type="InterPro" id="IPR052055">
    <property type="entry name" value="Hepadnavirus_pol/RT"/>
</dbReference>
<evidence type="ECO:0000313" key="3">
    <source>
        <dbReference type="Proteomes" id="UP000541610"/>
    </source>
</evidence>
<dbReference type="PANTHER" id="PTHR33050">
    <property type="entry name" value="REVERSE TRANSCRIPTASE DOMAIN-CONTAINING PROTEIN"/>
    <property type="match status" value="1"/>
</dbReference>
<comment type="caution">
    <text evidence="2">The sequence shown here is derived from an EMBL/GenBank/DDBJ whole genome shotgun (WGS) entry which is preliminary data.</text>
</comment>
<dbReference type="AlphaFoldDB" id="A0A7J6PAS8"/>
<proteinExistence type="predicted"/>
<protein>
    <submittedName>
        <fullName evidence="2">Uncharacterized protein</fullName>
    </submittedName>
</protein>